<accession>A0A177IV34</accession>
<keyword evidence="5" id="KW-0648">Protein biosynthesis</keyword>
<evidence type="ECO:0000259" key="9">
    <source>
        <dbReference type="PROSITE" id="PS51722"/>
    </source>
</evidence>
<evidence type="ECO:0000313" key="10">
    <source>
        <dbReference type="EMBL" id="OAH32687.1"/>
    </source>
</evidence>
<evidence type="ECO:0000256" key="8">
    <source>
        <dbReference type="ARBA" id="ARBA00031615"/>
    </source>
</evidence>
<dbReference type="PANTHER" id="PTHR43721:SF22">
    <property type="entry name" value="ELONGATION FACTOR TU, MITOCHONDRIAL"/>
    <property type="match status" value="1"/>
</dbReference>
<proteinExistence type="predicted"/>
<evidence type="ECO:0000256" key="4">
    <source>
        <dbReference type="ARBA" id="ARBA00022741"/>
    </source>
</evidence>
<dbReference type="OrthoDB" id="9803139at2"/>
<dbReference type="GO" id="GO:0005525">
    <property type="term" value="F:GTP binding"/>
    <property type="evidence" value="ECO:0007669"/>
    <property type="project" value="UniProtKB-KW"/>
</dbReference>
<keyword evidence="3" id="KW-0963">Cytoplasm</keyword>
<dbReference type="InterPro" id="IPR009000">
    <property type="entry name" value="Transl_B-barrel_sf"/>
</dbReference>
<dbReference type="Pfam" id="PF03144">
    <property type="entry name" value="GTP_EFTU_D2"/>
    <property type="match status" value="1"/>
</dbReference>
<dbReference type="InterPro" id="IPR005225">
    <property type="entry name" value="Small_GTP-bd"/>
</dbReference>
<evidence type="ECO:0000256" key="3">
    <source>
        <dbReference type="ARBA" id="ARBA00022490"/>
    </source>
</evidence>
<comment type="subcellular location">
    <subcellularLocation>
        <location evidence="1">Cytoplasm</location>
    </subcellularLocation>
</comment>
<dbReference type="GO" id="GO:0003746">
    <property type="term" value="F:translation elongation factor activity"/>
    <property type="evidence" value="ECO:0007669"/>
    <property type="project" value="UniProtKB-KW"/>
</dbReference>
<comment type="function">
    <text evidence="7">Translation factor necessary for the incorporation of selenocysteine into proteins. It probably replaces EF-Tu for the insertion of selenocysteine directed by the UGA codon. SelB binds GTP and GDP.</text>
</comment>
<name>A0A177IV34_9CORY</name>
<keyword evidence="6" id="KW-0342">GTP-binding</keyword>
<dbReference type="SUPFAM" id="SSF50447">
    <property type="entry name" value="Translation proteins"/>
    <property type="match status" value="1"/>
</dbReference>
<dbReference type="EMBL" id="LSTQ01000001">
    <property type="protein sequence ID" value="OAH32687.1"/>
    <property type="molecule type" value="Genomic_DNA"/>
</dbReference>
<dbReference type="InterPro" id="IPR004161">
    <property type="entry name" value="EFTu-like_2"/>
</dbReference>
<dbReference type="InterPro" id="IPR050055">
    <property type="entry name" value="EF-Tu_GTPase"/>
</dbReference>
<organism evidence="10 11">
    <name type="scientific">Corynebacterium stationis</name>
    <dbReference type="NCBI Taxonomy" id="1705"/>
    <lineage>
        <taxon>Bacteria</taxon>
        <taxon>Bacillati</taxon>
        <taxon>Actinomycetota</taxon>
        <taxon>Actinomycetes</taxon>
        <taxon>Mycobacteriales</taxon>
        <taxon>Corynebacteriaceae</taxon>
        <taxon>Corynebacterium</taxon>
    </lineage>
</organism>
<keyword evidence="10" id="KW-0251">Elongation factor</keyword>
<dbReference type="RefSeq" id="WP_066837375.1">
    <property type="nucleotide sequence ID" value="NZ_LSTQ01000001.1"/>
</dbReference>
<dbReference type="NCBIfam" id="TIGR00231">
    <property type="entry name" value="small_GTP"/>
    <property type="match status" value="1"/>
</dbReference>
<dbReference type="InterPro" id="IPR004535">
    <property type="entry name" value="Transl_elong_SelB"/>
</dbReference>
<dbReference type="InterPro" id="IPR036388">
    <property type="entry name" value="WH-like_DNA-bd_sf"/>
</dbReference>
<dbReference type="Pfam" id="PF09107">
    <property type="entry name" value="WHD_3rd_SelB"/>
    <property type="match status" value="1"/>
</dbReference>
<evidence type="ECO:0000256" key="5">
    <source>
        <dbReference type="ARBA" id="ARBA00022917"/>
    </source>
</evidence>
<evidence type="ECO:0000313" key="11">
    <source>
        <dbReference type="Proteomes" id="UP000076947"/>
    </source>
</evidence>
<dbReference type="GO" id="GO:0003924">
    <property type="term" value="F:GTPase activity"/>
    <property type="evidence" value="ECO:0007669"/>
    <property type="project" value="InterPro"/>
</dbReference>
<dbReference type="GO" id="GO:0001514">
    <property type="term" value="P:selenocysteine incorporation"/>
    <property type="evidence" value="ECO:0007669"/>
    <property type="project" value="InterPro"/>
</dbReference>
<dbReference type="Pfam" id="PF00009">
    <property type="entry name" value="GTP_EFTU"/>
    <property type="match status" value="1"/>
</dbReference>
<dbReference type="Gene3D" id="2.40.30.10">
    <property type="entry name" value="Translation factors"/>
    <property type="match status" value="1"/>
</dbReference>
<gene>
    <name evidence="10" type="ORF">AYJ05_03260</name>
</gene>
<evidence type="ECO:0000256" key="2">
    <source>
        <dbReference type="ARBA" id="ARBA00015953"/>
    </source>
</evidence>
<dbReference type="AlphaFoldDB" id="A0A177IV34"/>
<protein>
    <recommendedName>
        <fullName evidence="2">Selenocysteine-specific elongation factor</fullName>
    </recommendedName>
    <alternativeName>
        <fullName evidence="8">SelB translation factor</fullName>
    </alternativeName>
</protein>
<dbReference type="GO" id="GO:0003723">
    <property type="term" value="F:RNA binding"/>
    <property type="evidence" value="ECO:0007669"/>
    <property type="project" value="InterPro"/>
</dbReference>
<sequence>MYVIATAGHVDHGKSTLVNALTTMDPDRWEEEKQRGLTIDLGFAWTTLKSGADVAFVDVPGHERFIANTLAGLGPAPAVMLVIAADEGWKEQTSEHLEAIDALGIERGIIVLTRMDNGQRISEANVRDKVAGTSLSVAPIFAVSARTGEGMEELRGGIDKLLPADEVLQQACAMPARMWIDRAFSIKGAGTVVTGTWAAGSVNIGDRLKLVTASGEHDVTVRGLHSENSAVDKAEPVMRLALNLRGVDADAISRGDVLTEAESTWWQPEVIDVRWRTGPKLDSVPRKLNLHVGTASVPVHVRGLDAEHARLTLQGRAFPLRLGDRLALRGPGLDALAGVEVVDMDPPLLNRRGAPVRRAQALRDQNPFDASAHVARKEAVMKETLAAAGFDVANKPASLVEFRSWWVNAQAIARWTAQLRTIFDTHLTHHHLSDGLPLATALSALALPDDSLVSIAVAGARLKRDGAIIRDPHAAARDLGPAEKSVAIVEAQLAKEPFVAPDAGTLDELGLGPIELAAAERAGRLLRVGPIVLLPSAPQQAAEILGQQPGEFTLSQARQALGTTRRVAVPLLEYMDARGLTRRTSDSARVLMKTT</sequence>
<evidence type="ECO:0000256" key="7">
    <source>
        <dbReference type="ARBA" id="ARBA00025526"/>
    </source>
</evidence>
<evidence type="ECO:0000256" key="6">
    <source>
        <dbReference type="ARBA" id="ARBA00023134"/>
    </source>
</evidence>
<dbReference type="PANTHER" id="PTHR43721">
    <property type="entry name" value="ELONGATION FACTOR TU-RELATED"/>
    <property type="match status" value="1"/>
</dbReference>
<dbReference type="InterPro" id="IPR015191">
    <property type="entry name" value="SelB_WHD4"/>
</dbReference>
<comment type="caution">
    <text evidence="10">The sequence shown here is derived from an EMBL/GenBank/DDBJ whole genome shotgun (WGS) entry which is preliminary data.</text>
</comment>
<keyword evidence="11" id="KW-1185">Reference proteome</keyword>
<keyword evidence="4" id="KW-0547">Nucleotide-binding</keyword>
<dbReference type="GO" id="GO:0005737">
    <property type="term" value="C:cytoplasm"/>
    <property type="evidence" value="ECO:0007669"/>
    <property type="project" value="UniProtKB-SubCell"/>
</dbReference>
<dbReference type="InterPro" id="IPR000795">
    <property type="entry name" value="T_Tr_GTP-bd_dom"/>
</dbReference>
<reference evidence="11" key="1">
    <citation type="submission" date="2016-02" db="EMBL/GenBank/DDBJ databases">
        <authorList>
            <person name="Kaur G."/>
            <person name="Nair G.R."/>
            <person name="Mayilraj S."/>
        </authorList>
    </citation>
    <scope>NUCLEOTIDE SEQUENCE [LARGE SCALE GENOMIC DNA]</scope>
    <source>
        <strain evidence="11">GA-15</strain>
    </source>
</reference>
<dbReference type="PROSITE" id="PS51722">
    <property type="entry name" value="G_TR_2"/>
    <property type="match status" value="1"/>
</dbReference>
<dbReference type="InterPro" id="IPR036390">
    <property type="entry name" value="WH_DNA-bd_sf"/>
</dbReference>
<dbReference type="CDD" id="cd04171">
    <property type="entry name" value="SelB"/>
    <property type="match status" value="1"/>
</dbReference>
<dbReference type="STRING" id="1705.CA21670_07730"/>
<dbReference type="InterPro" id="IPR027417">
    <property type="entry name" value="P-loop_NTPase"/>
</dbReference>
<dbReference type="Gene3D" id="3.40.50.300">
    <property type="entry name" value="P-loop containing nucleotide triphosphate hydrolases"/>
    <property type="match status" value="1"/>
</dbReference>
<feature type="domain" description="Tr-type G" evidence="9">
    <location>
        <begin position="1"/>
        <end position="166"/>
    </location>
</feature>
<dbReference type="Gene3D" id="1.10.10.10">
    <property type="entry name" value="Winged helix-like DNA-binding domain superfamily/Winged helix DNA-binding domain"/>
    <property type="match status" value="1"/>
</dbReference>
<evidence type="ECO:0000256" key="1">
    <source>
        <dbReference type="ARBA" id="ARBA00004496"/>
    </source>
</evidence>
<dbReference type="Proteomes" id="UP000076947">
    <property type="component" value="Unassembled WGS sequence"/>
</dbReference>
<dbReference type="SUPFAM" id="SSF52540">
    <property type="entry name" value="P-loop containing nucleoside triphosphate hydrolases"/>
    <property type="match status" value="1"/>
</dbReference>
<dbReference type="SUPFAM" id="SSF46785">
    <property type="entry name" value="Winged helix' DNA-binding domain"/>
    <property type="match status" value="1"/>
</dbReference>
<dbReference type="NCBIfam" id="TIGR00475">
    <property type="entry name" value="selB"/>
    <property type="match status" value="1"/>
</dbReference>